<evidence type="ECO:0000256" key="4">
    <source>
        <dbReference type="ARBA" id="ARBA00022989"/>
    </source>
</evidence>
<evidence type="ECO:0000256" key="9">
    <source>
        <dbReference type="SAM" id="Phobius"/>
    </source>
</evidence>
<keyword evidence="2 8" id="KW-0813">Transport</keyword>
<dbReference type="WBParaSite" id="SMUV_0000152501-mRNA-1">
    <property type="protein sequence ID" value="SMUV_0000152501-mRNA-1"/>
    <property type="gene ID" value="SMUV_0000152501"/>
</dbReference>
<keyword evidence="7 8" id="KW-0407">Ion channel</keyword>
<feature type="transmembrane region" description="Helical" evidence="9">
    <location>
        <begin position="240"/>
        <end position="264"/>
    </location>
</feature>
<dbReference type="InterPro" id="IPR013099">
    <property type="entry name" value="K_chnl_dom"/>
</dbReference>
<keyword evidence="4 9" id="KW-1133">Transmembrane helix</keyword>
<dbReference type="AlphaFoldDB" id="A0A0N5ABJ9"/>
<feature type="transmembrane region" description="Helical" evidence="9">
    <location>
        <begin position="131"/>
        <end position="153"/>
    </location>
</feature>
<evidence type="ECO:0000256" key="7">
    <source>
        <dbReference type="ARBA" id="ARBA00023303"/>
    </source>
</evidence>
<protein>
    <submittedName>
        <fullName evidence="12">Ion_trans_2 domain-containing protein</fullName>
    </submittedName>
</protein>
<sequence>MEEQFKEFEGILDDKGTTEKEHSLKKYAKLILPHVALVAFVCAYAMAGAWLFLSLESPNEDKLRRLGRTRIEKTRKEFIDALWKNLSIEQWIANVDIELQKFNQHLYIAFKEQYVRCTMKWKSQKKEVKKLWTSSSALFFAATTMATIGYGNIVPITTYGRITCVIFSLVGAPLAIITIGDLGKFLSECTIWLYRKMKKGRFFWISKLCFTCLDSVEIHAKISGPLNLDDLVMDKAEVPVILVFTILLVSLQFYLFMSLTWSYFSFVSLTTIGFGDLVPERHEYIVLMLIYLGVGLAVTTMCIDLVGIQYIQKIHYFGRKFRGTDLLNLLKRKRMIEKHFAMGRGEEILQIYLQCLQEERFGLRKCYVYDISLLVYIANVNLFFFNEKNVLSTLHCSMYQMQSEHREGSWDESGPDISIHCSLSTSPSVYEREEIYANYKSPEPSVFSFNFGYCVNLKEIGSPVGLACMYEWNSYIKMLEECRVFTYLLYFFSPAMTESVAESDQTESSKFEIDLGAFELVDSNISAEALLSQQDPMLFHQNIPVHSIHYDTVQTETALETIMSAPDSMLSNVVPPPIVDDNYCFIVDGRSVPVSDIMKDEQWWQHTSRPTKYYYSEDMKVFQRVNCIAAKGRIISAKITSSMPPGITSVHSSSTFSSPRSSISIPSAKTGLSRGENVPLSNVYKVIRYYSFWKTCKGFHRIVTVIDRVNSDIKSTNPLFKKRYFVQYIWRKVKPAEKAKVRQDYEMRKHKLRKKFAVKAIVFHHILIIFQNRCTSCVVIDRNFV</sequence>
<dbReference type="InterPro" id="IPR003280">
    <property type="entry name" value="2pore_dom_K_chnl"/>
</dbReference>
<dbReference type="GO" id="GO:0030322">
    <property type="term" value="P:stabilization of membrane potential"/>
    <property type="evidence" value="ECO:0007669"/>
    <property type="project" value="TreeGrafter"/>
</dbReference>
<feature type="transmembrane region" description="Helical" evidence="9">
    <location>
        <begin position="366"/>
        <end position="385"/>
    </location>
</feature>
<dbReference type="SUPFAM" id="SSF81324">
    <property type="entry name" value="Voltage-gated potassium channels"/>
    <property type="match status" value="2"/>
</dbReference>
<evidence type="ECO:0000313" key="12">
    <source>
        <dbReference type="WBParaSite" id="SMUV_0000152501-mRNA-1"/>
    </source>
</evidence>
<dbReference type="GO" id="GO:0022841">
    <property type="term" value="F:potassium ion leak channel activity"/>
    <property type="evidence" value="ECO:0007669"/>
    <property type="project" value="TreeGrafter"/>
</dbReference>
<keyword evidence="6 9" id="KW-0472">Membrane</keyword>
<organism evidence="11 12">
    <name type="scientific">Syphacia muris</name>
    <dbReference type="NCBI Taxonomy" id="451379"/>
    <lineage>
        <taxon>Eukaryota</taxon>
        <taxon>Metazoa</taxon>
        <taxon>Ecdysozoa</taxon>
        <taxon>Nematoda</taxon>
        <taxon>Chromadorea</taxon>
        <taxon>Rhabditida</taxon>
        <taxon>Spirurina</taxon>
        <taxon>Oxyuridomorpha</taxon>
        <taxon>Oxyuroidea</taxon>
        <taxon>Oxyuridae</taxon>
        <taxon>Syphacia</taxon>
    </lineage>
</organism>
<feature type="domain" description="Potassium channel" evidence="10">
    <location>
        <begin position="254"/>
        <end position="309"/>
    </location>
</feature>
<evidence type="ECO:0000256" key="8">
    <source>
        <dbReference type="RuleBase" id="RU003857"/>
    </source>
</evidence>
<proteinExistence type="inferred from homology"/>
<evidence type="ECO:0000313" key="11">
    <source>
        <dbReference type="Proteomes" id="UP000046393"/>
    </source>
</evidence>
<dbReference type="STRING" id="451379.A0A0N5ABJ9"/>
<feature type="transmembrane region" description="Helical" evidence="9">
    <location>
        <begin position="159"/>
        <end position="179"/>
    </location>
</feature>
<dbReference type="PANTHER" id="PTHR11003">
    <property type="entry name" value="POTASSIUM CHANNEL, SUBFAMILY K"/>
    <property type="match status" value="1"/>
</dbReference>
<evidence type="ECO:0000256" key="1">
    <source>
        <dbReference type="ARBA" id="ARBA00004141"/>
    </source>
</evidence>
<dbReference type="PANTHER" id="PTHR11003:SF110">
    <property type="entry name" value="POTASSIUM CHANNEL DOMAIN-CONTAINING PROTEIN"/>
    <property type="match status" value="1"/>
</dbReference>
<comment type="similarity">
    <text evidence="8">Belongs to the two pore domain potassium channel (TC 1.A.1.8) family.</text>
</comment>
<dbReference type="Pfam" id="PF07885">
    <property type="entry name" value="Ion_trans_2"/>
    <property type="match status" value="2"/>
</dbReference>
<feature type="domain" description="Potassium channel" evidence="10">
    <location>
        <begin position="117"/>
        <end position="187"/>
    </location>
</feature>
<evidence type="ECO:0000259" key="10">
    <source>
        <dbReference type="Pfam" id="PF07885"/>
    </source>
</evidence>
<dbReference type="Gene3D" id="1.10.287.70">
    <property type="match status" value="1"/>
</dbReference>
<name>A0A0N5ABJ9_9BILA</name>
<keyword evidence="3 8" id="KW-0812">Transmembrane</keyword>
<evidence type="ECO:0000256" key="5">
    <source>
        <dbReference type="ARBA" id="ARBA00023065"/>
    </source>
</evidence>
<keyword evidence="5 8" id="KW-0406">Ion transport</keyword>
<reference evidence="12" key="1">
    <citation type="submission" date="2017-02" db="UniProtKB">
        <authorList>
            <consortium name="WormBaseParasite"/>
        </authorList>
    </citation>
    <scope>IDENTIFICATION</scope>
</reference>
<evidence type="ECO:0000256" key="3">
    <source>
        <dbReference type="ARBA" id="ARBA00022692"/>
    </source>
</evidence>
<accession>A0A0N5ABJ9</accession>
<keyword evidence="11" id="KW-1185">Reference proteome</keyword>
<dbReference type="GO" id="GO:0005886">
    <property type="term" value="C:plasma membrane"/>
    <property type="evidence" value="ECO:0007669"/>
    <property type="project" value="TreeGrafter"/>
</dbReference>
<comment type="subcellular location">
    <subcellularLocation>
        <location evidence="1">Membrane</location>
        <topology evidence="1">Multi-pass membrane protein</topology>
    </subcellularLocation>
</comment>
<feature type="transmembrane region" description="Helical" evidence="9">
    <location>
        <begin position="31"/>
        <end position="55"/>
    </location>
</feature>
<feature type="transmembrane region" description="Helical" evidence="9">
    <location>
        <begin position="284"/>
        <end position="311"/>
    </location>
</feature>
<dbReference type="PRINTS" id="PR01333">
    <property type="entry name" value="2POREKCHANEL"/>
</dbReference>
<dbReference type="GO" id="GO:0015271">
    <property type="term" value="F:outward rectifier potassium channel activity"/>
    <property type="evidence" value="ECO:0007669"/>
    <property type="project" value="TreeGrafter"/>
</dbReference>
<dbReference type="Proteomes" id="UP000046393">
    <property type="component" value="Unplaced"/>
</dbReference>
<evidence type="ECO:0000256" key="2">
    <source>
        <dbReference type="ARBA" id="ARBA00022448"/>
    </source>
</evidence>
<evidence type="ECO:0000256" key="6">
    <source>
        <dbReference type="ARBA" id="ARBA00023136"/>
    </source>
</evidence>